<dbReference type="InterPro" id="IPR049049">
    <property type="entry name" value="Beta-AFase-like_GH127_C"/>
</dbReference>
<evidence type="ECO:0000256" key="1">
    <source>
        <dbReference type="SAM" id="MobiDB-lite"/>
    </source>
</evidence>
<evidence type="ECO:0000313" key="4">
    <source>
        <dbReference type="EMBL" id="KAK1926008.1"/>
    </source>
</evidence>
<dbReference type="InterPro" id="IPR012878">
    <property type="entry name" value="Beta-AFase-like_GH127_cat"/>
</dbReference>
<dbReference type="InterPro" id="IPR049174">
    <property type="entry name" value="Beta-AFase-like"/>
</dbReference>
<sequence length="713" mass="79190">MNGTPVANGKLANGHGHPNGQHANGHHTNGHAANGHHSPHDSGSSRPHPQTTCTQTAIEPSSFFGKLRALYADKVLKTQLEQMKKQGSYDAFKLQWHPAYDVRPLKAGRTRQDGIPPSLFWESDVGKWIEAVCYFLGSEGHDCAHKQEFEACVQELVDMIEKAQQPDGYLNIYFTVVDPEGRFQNFRDMHEMYNAGHLLEAAIAHYRYTGSTQFLDVMIRNVECFANALGAGEGQIHGYPGHPEFELAVLRLYAVTRDPKHLEFGRYLLEERGRKRKEHGDEPFFVYEAKKRNDYVTAHNMDSIYNVDYSQSHLPLHDQDNILGHSVRALYLTTAAADLGGEFLDDAKRLLGDTVNHKMYPTGGIGSEPAFEGFHPAKYRLPQSTGEGGCYAETCASIACMMTSERVLSWGLDGDVRDTMELCLLNAVLGGGALNGRQFSYANKHATWGDEVATRKDWFEVCCCPPNLSRTLGMLGGYTWNAKVLEQKKEIQLDVYLFVSALRKIALPDGSTASVKLSTEMPWNGQATFDLAAPEGWTWKVNLPRPSYGDNFHISTPSEPGSNGYHTTSVTASGSIEMTFDLPVHLLSSHPLTGQDTLTVKRGPIVYTAESVDNPQLEKRFPHFEGVGIRSTARFIETELEIEGIPVVSLTTEEGEVYAEEHLGSRPAYSPVNVKNPARRWTRQPGALVLVPWFARANRGGAGHVRTSFLRVN</sequence>
<dbReference type="PANTHER" id="PTHR43465">
    <property type="entry name" value="DUF1680 DOMAIN PROTEIN (AFU_ORTHOLOGUE AFUA_1G08910)"/>
    <property type="match status" value="1"/>
</dbReference>
<dbReference type="Proteomes" id="UP001182556">
    <property type="component" value="Unassembled WGS sequence"/>
</dbReference>
<keyword evidence="5" id="KW-1185">Reference proteome</keyword>
<dbReference type="SUPFAM" id="SSF48208">
    <property type="entry name" value="Six-hairpin glycosidases"/>
    <property type="match status" value="1"/>
</dbReference>
<gene>
    <name evidence="4" type="ORF">DB88DRAFT_480404</name>
</gene>
<dbReference type="InterPro" id="IPR008928">
    <property type="entry name" value="6-hairpin_glycosidase_sf"/>
</dbReference>
<proteinExistence type="predicted"/>
<accession>A0AAD9FTU4</accession>
<dbReference type="EMBL" id="JAODAN010000002">
    <property type="protein sequence ID" value="KAK1926008.1"/>
    <property type="molecule type" value="Genomic_DNA"/>
</dbReference>
<comment type="caution">
    <text evidence="4">The sequence shown here is derived from an EMBL/GenBank/DDBJ whole genome shotgun (WGS) entry which is preliminary data.</text>
</comment>
<name>A0AAD9FTU4_PAPLA</name>
<dbReference type="PANTHER" id="PTHR43465:SF2">
    <property type="entry name" value="DUF1680 DOMAIN PROTEIN (AFU_ORTHOLOGUE AFUA_1G08910)"/>
    <property type="match status" value="1"/>
</dbReference>
<dbReference type="Pfam" id="PF07944">
    <property type="entry name" value="Beta-AFase-like_GH127_cat"/>
    <property type="match status" value="1"/>
</dbReference>
<dbReference type="Pfam" id="PF20737">
    <property type="entry name" value="Glyco_hydro127C"/>
    <property type="match status" value="1"/>
</dbReference>
<dbReference type="GO" id="GO:0005975">
    <property type="term" value="P:carbohydrate metabolic process"/>
    <property type="evidence" value="ECO:0007669"/>
    <property type="project" value="InterPro"/>
</dbReference>
<evidence type="ECO:0000313" key="5">
    <source>
        <dbReference type="Proteomes" id="UP001182556"/>
    </source>
</evidence>
<feature type="compositionally biased region" description="Polar residues" evidence="1">
    <location>
        <begin position="41"/>
        <end position="53"/>
    </location>
</feature>
<protein>
    <recommendedName>
        <fullName evidence="6">DUF1680-domain-containing protein</fullName>
    </recommendedName>
</protein>
<evidence type="ECO:0008006" key="6">
    <source>
        <dbReference type="Google" id="ProtNLM"/>
    </source>
</evidence>
<organism evidence="4 5">
    <name type="scientific">Papiliotrema laurentii</name>
    <name type="common">Cryptococcus laurentii</name>
    <dbReference type="NCBI Taxonomy" id="5418"/>
    <lineage>
        <taxon>Eukaryota</taxon>
        <taxon>Fungi</taxon>
        <taxon>Dikarya</taxon>
        <taxon>Basidiomycota</taxon>
        <taxon>Agaricomycotina</taxon>
        <taxon>Tremellomycetes</taxon>
        <taxon>Tremellales</taxon>
        <taxon>Rhynchogastremaceae</taxon>
        <taxon>Papiliotrema</taxon>
    </lineage>
</organism>
<evidence type="ECO:0000259" key="2">
    <source>
        <dbReference type="Pfam" id="PF07944"/>
    </source>
</evidence>
<dbReference type="AlphaFoldDB" id="A0AAD9FTU4"/>
<feature type="domain" description="Non-reducing end beta-L-arabinofuranosidase-like GH127 catalytic" evidence="2">
    <location>
        <begin position="62"/>
        <end position="472"/>
    </location>
</feature>
<evidence type="ECO:0000259" key="3">
    <source>
        <dbReference type="Pfam" id="PF20737"/>
    </source>
</evidence>
<feature type="domain" description="Non-reducing end beta-L-arabinofuranosidase-like GH127 C-terminal" evidence="3">
    <location>
        <begin position="590"/>
        <end position="701"/>
    </location>
</feature>
<feature type="region of interest" description="Disordered" evidence="1">
    <location>
        <begin position="1"/>
        <end position="53"/>
    </location>
</feature>
<reference evidence="4" key="1">
    <citation type="submission" date="2023-02" db="EMBL/GenBank/DDBJ databases">
        <title>Identification and recombinant expression of a fungal hydrolase from Papiliotrema laurentii that hydrolyzes apple cutin and clears colloidal polyester polyurethane.</title>
        <authorList>
            <consortium name="DOE Joint Genome Institute"/>
            <person name="Roman V.A."/>
            <person name="Bojanowski C."/>
            <person name="Crable B.R."/>
            <person name="Wagner D.N."/>
            <person name="Hung C.S."/>
            <person name="Nadeau L.J."/>
            <person name="Schratz L."/>
            <person name="Haridas S."/>
            <person name="Pangilinan J."/>
            <person name="Lipzen A."/>
            <person name="Na H."/>
            <person name="Yan M."/>
            <person name="Ng V."/>
            <person name="Grigoriev I.V."/>
            <person name="Spatafora J.W."/>
            <person name="Barlow D."/>
            <person name="Biffinger J."/>
            <person name="Kelley-Loughnane N."/>
            <person name="Varaljay V.A."/>
            <person name="Crookes-Goodson W.J."/>
        </authorList>
    </citation>
    <scope>NUCLEOTIDE SEQUENCE</scope>
    <source>
        <strain evidence="4">5307AH</strain>
    </source>
</reference>